<gene>
    <name evidence="3" type="ORF">PCANC_10764</name>
    <name evidence="2" type="ORF">PCASD_04901</name>
</gene>
<name>A0A2N5VDA4_9BASI</name>
<accession>A0A2N5VDA4</accession>
<feature type="compositionally biased region" description="Polar residues" evidence="1">
    <location>
        <begin position="281"/>
        <end position="295"/>
    </location>
</feature>
<keyword evidence="4" id="KW-1185">Reference proteome</keyword>
<organism evidence="2 5">
    <name type="scientific">Puccinia coronata f. sp. avenae</name>
    <dbReference type="NCBI Taxonomy" id="200324"/>
    <lineage>
        <taxon>Eukaryota</taxon>
        <taxon>Fungi</taxon>
        <taxon>Dikarya</taxon>
        <taxon>Basidiomycota</taxon>
        <taxon>Pucciniomycotina</taxon>
        <taxon>Pucciniomycetes</taxon>
        <taxon>Pucciniales</taxon>
        <taxon>Pucciniaceae</taxon>
        <taxon>Puccinia</taxon>
    </lineage>
</organism>
<dbReference type="EMBL" id="PGCI01000027">
    <property type="protein sequence ID" value="PLW47941.1"/>
    <property type="molecule type" value="Genomic_DNA"/>
</dbReference>
<sequence>MAAYFLPLPQHDTIASLAVAQATKPSTIQPASRSQSSSRLVAASNIPLFSCTPTLPLSATTLLGLLEAVTTPGVAQVTNLSTFQLPVLCESGPSHICLHNDFPNLFLRLMGIQLLIVFEAASTVLYQRKLQFNVLASRMMILSTFQLHFSPTQHSLIPFLPDLSLGSMVDAANKTLIVGLGQVVERHKVVSDNTTQTTHLEVVVSHHDWDSQVTSVSLTAGQTLGQRVGSSASDPASNGQRGRNLIKLSLRKDKIGQQTGKLTSPHKKDKPTAPSKAPQPSAANLNGKQKMTTPDATDKESDPSSSEESEPSLAAPTQPKQVAPTIQSGLQPRGRPHKAIINNAAKRMKML</sequence>
<dbReference type="EMBL" id="PGCJ01000069">
    <property type="protein sequence ID" value="PLW53044.1"/>
    <property type="molecule type" value="Genomic_DNA"/>
</dbReference>
<evidence type="ECO:0000256" key="1">
    <source>
        <dbReference type="SAM" id="MobiDB-lite"/>
    </source>
</evidence>
<feature type="compositionally biased region" description="Polar residues" evidence="1">
    <location>
        <begin position="318"/>
        <end position="330"/>
    </location>
</feature>
<proteinExistence type="predicted"/>
<feature type="region of interest" description="Disordered" evidence="1">
    <location>
        <begin position="226"/>
        <end position="351"/>
    </location>
</feature>
<feature type="compositionally biased region" description="Polar residues" evidence="1">
    <location>
        <begin position="226"/>
        <end position="241"/>
    </location>
</feature>
<dbReference type="Proteomes" id="UP000235388">
    <property type="component" value="Unassembled WGS sequence"/>
</dbReference>
<evidence type="ECO:0000313" key="3">
    <source>
        <dbReference type="EMBL" id="PLW53044.1"/>
    </source>
</evidence>
<evidence type="ECO:0000313" key="2">
    <source>
        <dbReference type="EMBL" id="PLW47941.1"/>
    </source>
</evidence>
<dbReference type="Proteomes" id="UP000235392">
    <property type="component" value="Unassembled WGS sequence"/>
</dbReference>
<comment type="caution">
    <text evidence="2">The sequence shown here is derived from an EMBL/GenBank/DDBJ whole genome shotgun (WGS) entry which is preliminary data.</text>
</comment>
<evidence type="ECO:0000313" key="5">
    <source>
        <dbReference type="Proteomes" id="UP000235392"/>
    </source>
</evidence>
<reference evidence="4 5" key="1">
    <citation type="submission" date="2017-11" db="EMBL/GenBank/DDBJ databases">
        <title>De novo assembly and phasing of dikaryotic genomes from two isolates of Puccinia coronata f. sp. avenae, the causal agent of oat crown rust.</title>
        <authorList>
            <person name="Miller M.E."/>
            <person name="Zhang Y."/>
            <person name="Omidvar V."/>
            <person name="Sperschneider J."/>
            <person name="Schwessinger B."/>
            <person name="Raley C."/>
            <person name="Palmer J.M."/>
            <person name="Garnica D."/>
            <person name="Upadhyaya N."/>
            <person name="Rathjen J."/>
            <person name="Taylor J.M."/>
            <person name="Park R.F."/>
            <person name="Dodds P.N."/>
            <person name="Hirsch C.D."/>
            <person name="Kianian S.F."/>
            <person name="Figueroa M."/>
        </authorList>
    </citation>
    <scope>NUCLEOTIDE SEQUENCE [LARGE SCALE GENOMIC DNA]</scope>
    <source>
        <strain evidence="3">12NC29</strain>
        <strain evidence="2">12SD80</strain>
    </source>
</reference>
<dbReference type="AlphaFoldDB" id="A0A2N5VDA4"/>
<evidence type="ECO:0000313" key="4">
    <source>
        <dbReference type="Proteomes" id="UP000235388"/>
    </source>
</evidence>
<protein>
    <submittedName>
        <fullName evidence="2">Uncharacterized protein</fullName>
    </submittedName>
</protein>